<keyword evidence="1" id="KW-0812">Transmembrane</keyword>
<keyword evidence="1" id="KW-1133">Transmembrane helix</keyword>
<name>L7Y5S8_9VIRU</name>
<proteinExistence type="predicted"/>
<keyword evidence="1" id="KW-0472">Membrane</keyword>
<reference evidence="2 3" key="1">
    <citation type="journal article" date="2013" name="Clin. Infect. Dis.">
        <title>First isolation of Mimivirus in a patient with pneumonia.</title>
        <authorList>
            <person name="Saadi H."/>
            <person name="Pagnier I."/>
            <person name="Colson P."/>
            <person name="Cherif J.K."/>
            <person name="Beji M."/>
            <person name="Boughalmi M."/>
            <person name="Azza S."/>
            <person name="Armstrong N."/>
            <person name="Robert C."/>
            <person name="Fournous G."/>
            <person name="La Scola B."/>
            <person name="Raoult D."/>
        </authorList>
    </citation>
    <scope>NUCLEOTIDE SEQUENCE [LARGE SCALE GENOMIC DNA]</scope>
    <source>
        <strain evidence="2">LBA111</strain>
    </source>
</reference>
<gene>
    <name evidence="2" type="ORF">LBA_00385</name>
</gene>
<dbReference type="EMBL" id="JX885207">
    <property type="protein sequence ID" value="AGD92303.1"/>
    <property type="molecule type" value="Genomic_DNA"/>
</dbReference>
<dbReference type="Proteomes" id="UP000236749">
    <property type="component" value="Segment"/>
</dbReference>
<organism evidence="2 3">
    <name type="scientific">Megavirus lba</name>
    <dbReference type="NCBI Taxonomy" id="1235314"/>
    <lineage>
        <taxon>Viruses</taxon>
        <taxon>Varidnaviria</taxon>
        <taxon>Bamfordvirae</taxon>
        <taxon>Nucleocytoviricota</taxon>
        <taxon>Megaviricetes</taxon>
        <taxon>Imitervirales</taxon>
        <taxon>Mimiviridae</taxon>
        <taxon>Megamimivirinae</taxon>
        <taxon>Megavirus</taxon>
        <taxon>Megavirus chilense</taxon>
    </lineage>
</organism>
<evidence type="ECO:0000256" key="1">
    <source>
        <dbReference type="SAM" id="Phobius"/>
    </source>
</evidence>
<sequence length="94" mass="10764">MSSNIIPTISQYADNLRFETGIGPITDKVLNSVLDRVTADGFREKLVDKIVDPITSIINDKIRPYVYLLIFLYILLIVLLVIIIYLILKKSKRI</sequence>
<evidence type="ECO:0000313" key="2">
    <source>
        <dbReference type="EMBL" id="AGD92303.1"/>
    </source>
</evidence>
<evidence type="ECO:0000313" key="3">
    <source>
        <dbReference type="Proteomes" id="UP000236749"/>
    </source>
</evidence>
<feature type="transmembrane region" description="Helical" evidence="1">
    <location>
        <begin position="65"/>
        <end position="88"/>
    </location>
</feature>
<protein>
    <submittedName>
        <fullName evidence="2">Uncharacterized protein</fullName>
    </submittedName>
</protein>
<accession>L7Y5S8</accession>